<name>A0A7R9YZD1_9STRA</name>
<evidence type="ECO:0000313" key="1">
    <source>
        <dbReference type="EMBL" id="CAD8295469.1"/>
    </source>
</evidence>
<dbReference type="AlphaFoldDB" id="A0A7R9YZD1"/>
<accession>A0A7R9YZD1</accession>
<dbReference type="EMBL" id="HBED01004969">
    <property type="protein sequence ID" value="CAD8295469.1"/>
    <property type="molecule type" value="Transcribed_RNA"/>
</dbReference>
<protein>
    <submittedName>
        <fullName evidence="1">Uncharacterized protein</fullName>
    </submittedName>
</protein>
<gene>
    <name evidence="1" type="ORF">TDUB1175_LOCUS2491</name>
</gene>
<reference evidence="1" key="1">
    <citation type="submission" date="2021-01" db="EMBL/GenBank/DDBJ databases">
        <authorList>
            <person name="Corre E."/>
            <person name="Pelletier E."/>
            <person name="Niang G."/>
            <person name="Scheremetjew M."/>
            <person name="Finn R."/>
            <person name="Kale V."/>
            <person name="Holt S."/>
            <person name="Cochrane G."/>
            <person name="Meng A."/>
            <person name="Brown T."/>
            <person name="Cohen L."/>
        </authorList>
    </citation>
    <scope>NUCLEOTIDE SEQUENCE</scope>
    <source>
        <strain evidence="1">CCMP147</strain>
    </source>
</reference>
<sequence length="100" mass="11008">MRSLFARATISLSSRRRIPCTDSYPLFSFSNMFYASSSSASDLSRSVVAQGHDAAGLTPPPWANAHLRRLGIRANYWSLVKVLTRTPPVRTSRSASYASV</sequence>
<organism evidence="1">
    <name type="scientific">Pseudictyota dubia</name>
    <dbReference type="NCBI Taxonomy" id="2749911"/>
    <lineage>
        <taxon>Eukaryota</taxon>
        <taxon>Sar</taxon>
        <taxon>Stramenopiles</taxon>
        <taxon>Ochrophyta</taxon>
        <taxon>Bacillariophyta</taxon>
        <taxon>Mediophyceae</taxon>
        <taxon>Biddulphiophycidae</taxon>
        <taxon>Eupodiscales</taxon>
        <taxon>Odontellaceae</taxon>
        <taxon>Pseudictyota</taxon>
    </lineage>
</organism>
<proteinExistence type="predicted"/>